<protein>
    <submittedName>
        <fullName evidence="2">ADP-ribose pyrophosphatase YjhB (NUDIX family)</fullName>
    </submittedName>
</protein>
<gene>
    <name evidence="2" type="ORF">HNQ60_001579</name>
</gene>
<name>A0A841HHQ8_9GAMM</name>
<feature type="domain" description="Nudix hydrolase" evidence="1">
    <location>
        <begin position="74"/>
        <end position="200"/>
    </location>
</feature>
<accession>A0A841HHQ8</accession>
<dbReference type="PROSITE" id="PS51462">
    <property type="entry name" value="NUDIX"/>
    <property type="match status" value="1"/>
</dbReference>
<dbReference type="Proteomes" id="UP000588068">
    <property type="component" value="Unassembled WGS sequence"/>
</dbReference>
<dbReference type="InterPro" id="IPR000086">
    <property type="entry name" value="NUDIX_hydrolase_dom"/>
</dbReference>
<dbReference type="CDD" id="cd04672">
    <property type="entry name" value="NUDIX_CDP-Chase_like"/>
    <property type="match status" value="1"/>
</dbReference>
<proteinExistence type="predicted"/>
<dbReference type="Pfam" id="PF00293">
    <property type="entry name" value="NUDIX"/>
    <property type="match status" value="1"/>
</dbReference>
<organism evidence="2 3">
    <name type="scientific">Povalibacter uvarum</name>
    <dbReference type="NCBI Taxonomy" id="732238"/>
    <lineage>
        <taxon>Bacteria</taxon>
        <taxon>Pseudomonadati</taxon>
        <taxon>Pseudomonadota</taxon>
        <taxon>Gammaproteobacteria</taxon>
        <taxon>Steroidobacterales</taxon>
        <taxon>Steroidobacteraceae</taxon>
        <taxon>Povalibacter</taxon>
    </lineage>
</organism>
<dbReference type="InterPro" id="IPR015797">
    <property type="entry name" value="NUDIX_hydrolase-like_dom_sf"/>
</dbReference>
<dbReference type="AlphaFoldDB" id="A0A841HHQ8"/>
<dbReference type="PANTHER" id="PTHR43736:SF1">
    <property type="entry name" value="DIHYDRONEOPTERIN TRIPHOSPHATE DIPHOSPHATASE"/>
    <property type="match status" value="1"/>
</dbReference>
<keyword evidence="3" id="KW-1185">Reference proteome</keyword>
<dbReference type="GO" id="GO:0003824">
    <property type="term" value="F:catalytic activity"/>
    <property type="evidence" value="ECO:0007669"/>
    <property type="project" value="UniProtKB-ARBA"/>
</dbReference>
<dbReference type="PANTHER" id="PTHR43736">
    <property type="entry name" value="ADP-RIBOSE PYROPHOSPHATASE"/>
    <property type="match status" value="1"/>
</dbReference>
<evidence type="ECO:0000313" key="3">
    <source>
        <dbReference type="Proteomes" id="UP000588068"/>
    </source>
</evidence>
<dbReference type="InterPro" id="IPR059176">
    <property type="entry name" value="UDP-X_N"/>
</dbReference>
<dbReference type="Gene3D" id="3.90.79.10">
    <property type="entry name" value="Nucleoside Triphosphate Pyrophosphohydrolase"/>
    <property type="match status" value="1"/>
</dbReference>
<dbReference type="SUPFAM" id="SSF55811">
    <property type="entry name" value="Nudix"/>
    <property type="match status" value="1"/>
</dbReference>
<reference evidence="2 3" key="1">
    <citation type="submission" date="2020-08" db="EMBL/GenBank/DDBJ databases">
        <title>Genomic Encyclopedia of Type Strains, Phase IV (KMG-IV): sequencing the most valuable type-strain genomes for metagenomic binning, comparative biology and taxonomic classification.</title>
        <authorList>
            <person name="Goeker M."/>
        </authorList>
    </citation>
    <scope>NUCLEOTIDE SEQUENCE [LARGE SCALE GENOMIC DNA]</scope>
    <source>
        <strain evidence="2 3">DSM 26723</strain>
    </source>
</reference>
<dbReference type="EMBL" id="JACHHZ010000002">
    <property type="protein sequence ID" value="MBB6092701.1"/>
    <property type="molecule type" value="Genomic_DNA"/>
</dbReference>
<dbReference type="Gene3D" id="6.10.250.1120">
    <property type="match status" value="1"/>
</dbReference>
<dbReference type="Pfam" id="PF12535">
    <property type="entry name" value="Nudix_N"/>
    <property type="match status" value="1"/>
</dbReference>
<evidence type="ECO:0000313" key="2">
    <source>
        <dbReference type="EMBL" id="MBB6092701.1"/>
    </source>
</evidence>
<dbReference type="RefSeq" id="WP_221304088.1">
    <property type="nucleotide sequence ID" value="NZ_JACHHZ010000002.1"/>
</dbReference>
<evidence type="ECO:0000259" key="1">
    <source>
        <dbReference type="PROSITE" id="PS51462"/>
    </source>
</evidence>
<comment type="caution">
    <text evidence="2">The sequence shown here is derived from an EMBL/GenBank/DDBJ whole genome shotgun (WGS) entry which is preliminary data.</text>
</comment>
<sequence length="213" mass="24311">MSTSSNVYIMTTNLDLARRLLALSQSGLHFTPQEYDRERYREIIDIATTLLAAESPESAEKLRSVWFVEDGYATPKIDVRGAIFRDDRVLLVRETTDGKWTLPGGWADVNDSPSHAVEKEIEQETGFTARAVKLAALYDRNLHEHPPYLFHAWKAFFICEITGGEARTSHETDGVEFFSLSELPELSTGRSTAKQIARMYEHHLNRTWEAEFD</sequence>